<dbReference type="PANTHER" id="PTHR36836:SF1">
    <property type="entry name" value="COLANIC ACID BIOSYNTHESIS PROTEIN WCAK"/>
    <property type="match status" value="1"/>
</dbReference>
<evidence type="ECO:0000313" key="3">
    <source>
        <dbReference type="Proteomes" id="UP000614580"/>
    </source>
</evidence>
<accession>A0A811ZYP4</accession>
<protein>
    <submittedName>
        <fullName evidence="2">Polysaccharide pyruvyl transferase</fullName>
    </submittedName>
</protein>
<organism evidence="2 3">
    <name type="scientific">Candidatus Argoarchaeum ethanivorans</name>
    <dbReference type="NCBI Taxonomy" id="2608793"/>
    <lineage>
        <taxon>Archaea</taxon>
        <taxon>Methanobacteriati</taxon>
        <taxon>Methanobacteriota</taxon>
        <taxon>Stenosarchaea group</taxon>
        <taxon>Methanomicrobia</taxon>
        <taxon>Methanosarcinales</taxon>
        <taxon>Methanosarcinales incertae sedis</taxon>
        <taxon>GOM Arc I cluster</taxon>
        <taxon>Candidatus Argoarchaeum</taxon>
    </lineage>
</organism>
<dbReference type="GO" id="GO:0016740">
    <property type="term" value="F:transferase activity"/>
    <property type="evidence" value="ECO:0007669"/>
    <property type="project" value="UniProtKB-KW"/>
</dbReference>
<sequence>MVKKLLGGTFTHYSNEKLKVMRNEKEIKKIVLLGASFTTRNLGVWALTSGAITSVLHSNPNVQVKLVDYHTEPLNYEIRHRTGRCYVQLINLRFSKKIWLPNNIALLILKALIIRAVPFQTIRSKFIARNFWLKQIKQADFVGSIAGGDSFSDIYGIARLIYVSLPQILTHLVGNNLVILPQTIGPFKSSLSKFIAFSILKRARKIYSRDRDSLKVVKDLLKGDNRNMEFCYDMAFVLEPILKSNRIPEWLLKSDKRIPIIGFNISGLLYMGGYTRQNMFGLKDDYRKIIHDLIKYMVEVHNAKIMLVPHVLGSVDNSESDVAACIEIYRQTKDELKEHLYVIEDEYDQHELKALIGYSDFFIGSRMHACIAALSQCIPAVGLAYSRKFRGVFESIGMEKTVIDLRTQNGKSVIATVNKIFQHRIEIKSQLEQKIPDARTAVLDLFNS</sequence>
<dbReference type="Pfam" id="PF04230">
    <property type="entry name" value="PS_pyruv_trans"/>
    <property type="match status" value="1"/>
</dbReference>
<name>A0A811ZYP4_9EURY</name>
<keyword evidence="2" id="KW-0808">Transferase</keyword>
<dbReference type="EMBL" id="CAJHZY010000001">
    <property type="protein sequence ID" value="CAD7766607.1"/>
    <property type="molecule type" value="Genomic_DNA"/>
</dbReference>
<dbReference type="Proteomes" id="UP000614580">
    <property type="component" value="Unassembled WGS sequence"/>
</dbReference>
<dbReference type="InterPro" id="IPR007345">
    <property type="entry name" value="Polysacch_pyruvyl_Trfase"/>
</dbReference>
<evidence type="ECO:0000313" key="2">
    <source>
        <dbReference type="EMBL" id="CAD7766607.1"/>
    </source>
</evidence>
<dbReference type="AlphaFoldDB" id="A0A811ZYP4"/>
<comment type="caution">
    <text evidence="2">The sequence shown here is derived from an EMBL/GenBank/DDBJ whole genome shotgun (WGS) entry which is preliminary data.</text>
</comment>
<evidence type="ECO:0000259" key="1">
    <source>
        <dbReference type="Pfam" id="PF04230"/>
    </source>
</evidence>
<proteinExistence type="predicted"/>
<reference evidence="2" key="1">
    <citation type="submission" date="2020-12" db="EMBL/GenBank/DDBJ databases">
        <authorList>
            <person name="Hahn C.J."/>
            <person name="Laso-Perez R."/>
            <person name="Vulcano F."/>
            <person name="Vaziourakis K.-M."/>
            <person name="Stokke R."/>
            <person name="Steen I.H."/>
            <person name="Teske A."/>
            <person name="Boetius A."/>
            <person name="Liebeke M."/>
            <person name="Amann R."/>
            <person name="Knittel K."/>
        </authorList>
    </citation>
    <scope>NUCLEOTIDE SEQUENCE</scope>
    <source>
        <strain evidence="2">Gfbio:c6db26ca-90af-429b-aeed-0e3e8aed0b5e:GoM-Arc1_AMV-AAA_792_C10</strain>
    </source>
</reference>
<gene>
    <name evidence="2" type="ORF">DNFNHJIP_00005</name>
</gene>
<dbReference type="PANTHER" id="PTHR36836">
    <property type="entry name" value="COLANIC ACID BIOSYNTHESIS PROTEIN WCAK"/>
    <property type="match status" value="1"/>
</dbReference>
<feature type="domain" description="Polysaccharide pyruvyl transferase" evidence="1">
    <location>
        <begin position="107"/>
        <end position="386"/>
    </location>
</feature>